<dbReference type="PANTHER" id="PTHR43226">
    <property type="entry name" value="XAA-PRO AMINOPEPTIDASE 3"/>
    <property type="match status" value="1"/>
</dbReference>
<proteinExistence type="inferred from homology"/>
<reference evidence="20" key="1">
    <citation type="journal article" date="2017" name="Nat. Microbiol.">
        <title>Global analysis of biosynthetic gene clusters reveals vast potential of secondary metabolite production in Penicillium species.</title>
        <authorList>
            <person name="Nielsen J.C."/>
            <person name="Grijseels S."/>
            <person name="Prigent S."/>
            <person name="Ji B."/>
            <person name="Dainat J."/>
            <person name="Nielsen K.F."/>
            <person name="Frisvad J.C."/>
            <person name="Workman M."/>
            <person name="Nielsen J."/>
        </authorList>
    </citation>
    <scope>NUCLEOTIDE SEQUENCE [LARGE SCALE GENOMIC DNA]</scope>
    <source>
        <strain evidence="20">IBT 13039</strain>
    </source>
</reference>
<name>A0A1V6YLR2_PENNA</name>
<evidence type="ECO:0000256" key="17">
    <source>
        <dbReference type="SAM" id="MobiDB-lite"/>
    </source>
</evidence>
<keyword evidence="10" id="KW-0378">Hydrolase</keyword>
<dbReference type="CDD" id="cd00027">
    <property type="entry name" value="BRCT"/>
    <property type="match status" value="1"/>
</dbReference>
<evidence type="ECO:0000256" key="16">
    <source>
        <dbReference type="PROSITE-ProRule" id="PRU00600"/>
    </source>
</evidence>
<sequence length="1163" mass="130321">MPNAPEMIGSHRRLEREPGDNNNSDLLLSTYFWDLEAWRHAGLLFNLPRSYATSVAAAELKFGQPLHETHPHILSPGELTPGITALEYAQRRSKLANKLPKGAIAVLAASEVKYRAPGIFNEYRQDSNFFYLTGFNEPNALAIIGNDGSGDNHIFHLYVREKDPKAELWDGARSGTQAAVDVFNADETGNIERIGDILPSIVQGATEVYSDIPTFDASRSSLNRYLYGPTVASEKLRKVVDHRRVKPLKHLLNEMRVFKSENEVVQMRRLGQASGRAFTEAMRQNFTREKDLYSFLEYQFKVNGCDTNAFVPVVAGGQNALAIHYTRNDDVLKDGDLVLVDGGGEWGTYISDITRTWPVNGKFSDPQRDLYNAVLKVHRSCLSLCRETSNLSLDKLHGIAENGLKDELKSLGFDLSGNALNILFPHHLGHYVGLDVHDCPGYSRGYDLKAGQCITIEPGIYVPDDERWPAHFRGIGIRIEDSVCVGDEHPIVLTPEAVKEYLDAFSALGTCFPMATVFVPPSPRNSMAMATRRPLANVPNATNSPHRAGLLPVKRARSTQMEIPYGQPPPKKQVTENMEYETRPTTCQNTNTESKLFARRSNNGNPSAFEKKLVAAREKERQPQVKHVKAEKAPADTMDSIRQWQRHYRKAFPQFVFYFDSIPEDVRRRFSRQVIALGAREEKFFSRLVTHVVTSRAIPPESAISAEPESTADVGNGDSNVQTVNPSLLERNGETHLHASLKTETRRDQGTMDILQRARQMGMKIWALEKLQRMITTINDSDIGAQYEQAARNKAAGSHAVNGRGENDLSRVLRQELLNGPSDRDPLASMEMLMFKGPFVYIHDMNEKTKPVMVREYSRVARRQDGSWPQFRSAPLGKCPFIDEPPSRKEYDRHRLRQLHKEKKAASHRADGTRDAKPKAAVPVQQAPESVTTTEIAHSQPLAKQEERISPPVQNETQKPSFDEIHERKSSESFIPPHFPRTGPFYTGREPAASGVQPSNMTSAIRSQMISSTAAAPGAKAGLSKEVHGLKRKVLEKGTGGFAAGSMAAPQRRGDGSATVPMKNNVNPPGKPTLLNEDEGKQSEVAGSKRQREDKDEQKKPERRRDPKPGYCENCRDKFDDFEEHTLTRKHRRFATNATNWAELDALLSEIQRPPKAEYEYDE</sequence>
<evidence type="ECO:0000256" key="13">
    <source>
        <dbReference type="ARBA" id="ARBA00023211"/>
    </source>
</evidence>
<dbReference type="InterPro" id="IPR036005">
    <property type="entry name" value="Creatinase/aminopeptidase-like"/>
</dbReference>
<accession>A0A1V6YLR2</accession>
<dbReference type="CDD" id="cd01087">
    <property type="entry name" value="Prolidase"/>
    <property type="match status" value="1"/>
</dbReference>
<dbReference type="GO" id="GO:0005739">
    <property type="term" value="C:mitochondrion"/>
    <property type="evidence" value="ECO:0007669"/>
    <property type="project" value="TreeGrafter"/>
</dbReference>
<comment type="cofactor">
    <cofactor evidence="2">
        <name>Mn(2+)</name>
        <dbReference type="ChEBI" id="CHEBI:29035"/>
    </cofactor>
</comment>
<evidence type="ECO:0000313" key="19">
    <source>
        <dbReference type="EMBL" id="OQE88313.1"/>
    </source>
</evidence>
<dbReference type="InterPro" id="IPR006572">
    <property type="entry name" value="Znf_DBF"/>
</dbReference>
<dbReference type="OMA" id="NTELEWI"/>
<dbReference type="Pfam" id="PF22437">
    <property type="entry name" value="DBF4_BRCT"/>
    <property type="match status" value="1"/>
</dbReference>
<comment type="catalytic activity">
    <reaction evidence="1">
        <text>Release of any N-terminal amino acid, including proline, that is linked to proline, even from a dipeptide or tripeptide.</text>
        <dbReference type="EC" id="3.4.11.9"/>
    </reaction>
</comment>
<evidence type="ECO:0000256" key="5">
    <source>
        <dbReference type="ARBA" id="ARBA00012574"/>
    </source>
</evidence>
<keyword evidence="9 16" id="KW-0863">Zinc-finger</keyword>
<feature type="region of interest" description="Disordered" evidence="17">
    <location>
        <begin position="899"/>
        <end position="1001"/>
    </location>
</feature>
<dbReference type="EMBL" id="MOOB01000017">
    <property type="protein sequence ID" value="OQE88313.1"/>
    <property type="molecule type" value="Genomic_DNA"/>
</dbReference>
<dbReference type="Proteomes" id="UP000191691">
    <property type="component" value="Unassembled WGS sequence"/>
</dbReference>
<dbReference type="PANTHER" id="PTHR43226:SF4">
    <property type="entry name" value="XAA-PRO AMINOPEPTIDASE 3"/>
    <property type="match status" value="1"/>
</dbReference>
<feature type="domain" description="DBF4-type" evidence="18">
    <location>
        <begin position="1105"/>
        <end position="1154"/>
    </location>
</feature>
<protein>
    <recommendedName>
        <fullName evidence="5">Xaa-Pro aminopeptidase</fullName>
        <ecNumber evidence="5">3.4.11.9</ecNumber>
    </recommendedName>
    <alternativeName>
        <fullName evidence="14">Aminoacylproline aminopeptidase</fullName>
    </alternativeName>
    <alternativeName>
        <fullName evidence="15">Prolidase</fullName>
    </alternativeName>
</protein>
<evidence type="ECO:0000256" key="9">
    <source>
        <dbReference type="ARBA" id="ARBA00022771"/>
    </source>
</evidence>
<dbReference type="Pfam" id="PF07535">
    <property type="entry name" value="zf-DBF"/>
    <property type="match status" value="1"/>
</dbReference>
<dbReference type="STRING" id="60175.A0A1V6YLR2"/>
<dbReference type="GO" id="GO:0003676">
    <property type="term" value="F:nucleic acid binding"/>
    <property type="evidence" value="ECO:0007669"/>
    <property type="project" value="InterPro"/>
</dbReference>
<evidence type="ECO:0000256" key="3">
    <source>
        <dbReference type="ARBA" id="ARBA00002443"/>
    </source>
</evidence>
<dbReference type="InterPro" id="IPR013939">
    <property type="entry name" value="Regulatory_Dfp1/Him1"/>
</dbReference>
<evidence type="ECO:0000256" key="1">
    <source>
        <dbReference type="ARBA" id="ARBA00001424"/>
    </source>
</evidence>
<keyword evidence="13" id="KW-0464">Manganese</keyword>
<evidence type="ECO:0000256" key="4">
    <source>
        <dbReference type="ARBA" id="ARBA00008766"/>
    </source>
</evidence>
<dbReference type="AlphaFoldDB" id="A0A1V6YLR2"/>
<evidence type="ECO:0000256" key="8">
    <source>
        <dbReference type="ARBA" id="ARBA00022723"/>
    </source>
</evidence>
<dbReference type="Pfam" id="PF05195">
    <property type="entry name" value="AMP_N"/>
    <property type="match status" value="1"/>
</dbReference>
<organism evidence="19 20">
    <name type="scientific">Penicillium nalgiovense</name>
    <dbReference type="NCBI Taxonomy" id="60175"/>
    <lineage>
        <taxon>Eukaryota</taxon>
        <taxon>Fungi</taxon>
        <taxon>Dikarya</taxon>
        <taxon>Ascomycota</taxon>
        <taxon>Pezizomycotina</taxon>
        <taxon>Eurotiomycetes</taxon>
        <taxon>Eurotiomycetidae</taxon>
        <taxon>Eurotiales</taxon>
        <taxon>Aspergillaceae</taxon>
        <taxon>Penicillium</taxon>
    </lineage>
</organism>
<evidence type="ECO:0000256" key="12">
    <source>
        <dbReference type="ARBA" id="ARBA00023049"/>
    </source>
</evidence>
<dbReference type="InterPro" id="IPR000994">
    <property type="entry name" value="Pept_M24"/>
</dbReference>
<evidence type="ECO:0000256" key="7">
    <source>
        <dbReference type="ARBA" id="ARBA00022670"/>
    </source>
</evidence>
<dbReference type="SUPFAM" id="SSF52113">
    <property type="entry name" value="BRCT domain"/>
    <property type="match status" value="1"/>
</dbReference>
<dbReference type="SUPFAM" id="SSF55920">
    <property type="entry name" value="Creatinase/aminopeptidase"/>
    <property type="match status" value="1"/>
</dbReference>
<comment type="function">
    <text evidence="3">Catalyzes the removal of a penultimate prolyl residue from the N-termini of peptides.</text>
</comment>
<feature type="region of interest" description="Disordered" evidence="17">
    <location>
        <begin position="1038"/>
        <end position="1119"/>
    </location>
</feature>
<dbReference type="InterPro" id="IPR029149">
    <property type="entry name" value="Creatin/AminoP/Spt16_N"/>
</dbReference>
<keyword evidence="8" id="KW-0479">Metal-binding</keyword>
<dbReference type="SMART" id="SM01011">
    <property type="entry name" value="AMP_N"/>
    <property type="match status" value="1"/>
</dbReference>
<evidence type="ECO:0000256" key="6">
    <source>
        <dbReference type="ARBA" id="ARBA00022438"/>
    </source>
</evidence>
<feature type="compositionally biased region" description="Basic and acidic residues" evidence="17">
    <location>
        <begin position="1090"/>
        <end position="1119"/>
    </location>
</feature>
<dbReference type="Gene3D" id="3.40.50.10190">
    <property type="entry name" value="BRCT domain"/>
    <property type="match status" value="1"/>
</dbReference>
<dbReference type="EC" id="3.4.11.9" evidence="5"/>
<evidence type="ECO:0000256" key="14">
    <source>
        <dbReference type="ARBA" id="ARBA00030849"/>
    </source>
</evidence>
<feature type="compositionally biased region" description="Basic and acidic residues" evidence="17">
    <location>
        <begin position="904"/>
        <end position="918"/>
    </location>
</feature>
<evidence type="ECO:0000256" key="10">
    <source>
        <dbReference type="ARBA" id="ARBA00022801"/>
    </source>
</evidence>
<dbReference type="SUPFAM" id="SSF53092">
    <property type="entry name" value="Creatinase/prolidase N-terminal domain"/>
    <property type="match status" value="1"/>
</dbReference>
<dbReference type="Pfam" id="PF00557">
    <property type="entry name" value="Peptidase_M24"/>
    <property type="match status" value="1"/>
</dbReference>
<keyword evidence="11" id="KW-0862">Zinc</keyword>
<comment type="similarity">
    <text evidence="4">Belongs to the peptidase M24B family.</text>
</comment>
<keyword evidence="20" id="KW-1185">Reference proteome</keyword>
<dbReference type="GO" id="GO:0008270">
    <property type="term" value="F:zinc ion binding"/>
    <property type="evidence" value="ECO:0007669"/>
    <property type="project" value="UniProtKB-KW"/>
</dbReference>
<dbReference type="InterPro" id="IPR007865">
    <property type="entry name" value="Aminopep_P_N"/>
</dbReference>
<gene>
    <name evidence="19" type="ORF">PENNAL_c0017G04386</name>
</gene>
<dbReference type="GO" id="GO:0030145">
    <property type="term" value="F:manganese ion binding"/>
    <property type="evidence" value="ECO:0007669"/>
    <property type="project" value="InterPro"/>
</dbReference>
<evidence type="ECO:0000259" key="18">
    <source>
        <dbReference type="PROSITE" id="PS51265"/>
    </source>
</evidence>
<evidence type="ECO:0000256" key="15">
    <source>
        <dbReference type="ARBA" id="ARBA00032413"/>
    </source>
</evidence>
<evidence type="ECO:0000313" key="20">
    <source>
        <dbReference type="Proteomes" id="UP000191691"/>
    </source>
</evidence>
<keyword evidence="7" id="KW-0645">Protease</keyword>
<dbReference type="PROSITE" id="PS51265">
    <property type="entry name" value="ZF_DBF4"/>
    <property type="match status" value="1"/>
</dbReference>
<feature type="compositionally biased region" description="Polar residues" evidence="17">
    <location>
        <begin position="927"/>
        <end position="937"/>
    </location>
</feature>
<evidence type="ECO:0000256" key="2">
    <source>
        <dbReference type="ARBA" id="ARBA00001936"/>
    </source>
</evidence>
<dbReference type="FunFam" id="6.10.250.3410:FF:000001">
    <property type="entry name" value="Protein DBF4 homolog A"/>
    <property type="match status" value="1"/>
</dbReference>
<keyword evidence="12" id="KW-0482">Metalloprotease</keyword>
<dbReference type="SMART" id="SM00586">
    <property type="entry name" value="ZnF_DBF"/>
    <property type="match status" value="1"/>
</dbReference>
<feature type="region of interest" description="Disordered" evidence="17">
    <location>
        <begin position="1"/>
        <end position="20"/>
    </location>
</feature>
<feature type="compositionally biased region" description="Basic and acidic residues" evidence="17">
    <location>
        <begin position="961"/>
        <end position="971"/>
    </location>
</feature>
<dbReference type="InterPro" id="IPR055116">
    <property type="entry name" value="DBF4_BRCT"/>
</dbReference>
<feature type="region of interest" description="Disordered" evidence="17">
    <location>
        <begin position="700"/>
        <end position="723"/>
    </location>
</feature>
<dbReference type="Gene3D" id="3.40.350.10">
    <property type="entry name" value="Creatinase/prolidase N-terminal domain"/>
    <property type="match status" value="1"/>
</dbReference>
<dbReference type="GO" id="GO:0006508">
    <property type="term" value="P:proteolysis"/>
    <property type="evidence" value="ECO:0007669"/>
    <property type="project" value="UniProtKB-KW"/>
</dbReference>
<dbReference type="InterPro" id="IPR038545">
    <property type="entry name" value="Znf_DBF_sf"/>
</dbReference>
<dbReference type="Gene3D" id="3.90.230.10">
    <property type="entry name" value="Creatinase/methionine aminopeptidase superfamily"/>
    <property type="match status" value="1"/>
</dbReference>
<dbReference type="InterPro" id="IPR052433">
    <property type="entry name" value="X-Pro_dipept-like"/>
</dbReference>
<dbReference type="InterPro" id="IPR036420">
    <property type="entry name" value="BRCT_dom_sf"/>
</dbReference>
<dbReference type="Pfam" id="PF08630">
    <property type="entry name" value="Dfp1_Him1_M"/>
    <property type="match status" value="1"/>
</dbReference>
<comment type="caution">
    <text evidence="19">The sequence shown here is derived from an EMBL/GenBank/DDBJ whole genome shotgun (WGS) entry which is preliminary data.</text>
</comment>
<dbReference type="GO" id="GO:0070006">
    <property type="term" value="F:metalloaminopeptidase activity"/>
    <property type="evidence" value="ECO:0007669"/>
    <property type="project" value="InterPro"/>
</dbReference>
<dbReference type="GO" id="GO:0005634">
    <property type="term" value="C:nucleus"/>
    <property type="evidence" value="ECO:0007669"/>
    <property type="project" value="UniProtKB-ARBA"/>
</dbReference>
<evidence type="ECO:0000256" key="11">
    <source>
        <dbReference type="ARBA" id="ARBA00022833"/>
    </source>
</evidence>
<keyword evidence="6" id="KW-0031">Aminopeptidase</keyword>
<dbReference type="Gene3D" id="6.10.250.3410">
    <property type="entry name" value="DBF zinc finger"/>
    <property type="match status" value="1"/>
</dbReference>